<dbReference type="Gene3D" id="1.10.3730.20">
    <property type="match status" value="1"/>
</dbReference>
<comment type="function">
    <text evidence="8 9">Acts as a Mg(2+) transporter. Can also transport other divalent cations such as Fe(2+), Sr(2+), Ba(2+), Mn(2+) and Co(2+) but to a much less extent than Mg(2+).</text>
</comment>
<gene>
    <name evidence="11" type="ORF">FCM35_KLT20964</name>
</gene>
<dbReference type="GO" id="GO:0015095">
    <property type="term" value="F:magnesium ion transmembrane transporter activity"/>
    <property type="evidence" value="ECO:0007669"/>
    <property type="project" value="UniProtKB-UniRule"/>
</dbReference>
<dbReference type="EMBL" id="SWLB01000009">
    <property type="protein sequence ID" value="KAF3334360.1"/>
    <property type="molecule type" value="Genomic_DNA"/>
</dbReference>
<feature type="transmembrane region" description="Helical" evidence="9">
    <location>
        <begin position="72"/>
        <end position="96"/>
    </location>
</feature>
<dbReference type="Proteomes" id="UP000623129">
    <property type="component" value="Unassembled WGS sequence"/>
</dbReference>
<protein>
    <recommendedName>
        <fullName evidence="9">Probable magnesium transporter</fullName>
    </recommendedName>
</protein>
<dbReference type="OrthoDB" id="6428174at2759"/>
<keyword evidence="9" id="KW-0460">Magnesium</keyword>
<reference evidence="11" key="1">
    <citation type="submission" date="2020-01" db="EMBL/GenBank/DDBJ databases">
        <title>Genome sequence of Kobresia littledalei, the first chromosome-level genome in the family Cyperaceae.</title>
        <authorList>
            <person name="Qu G."/>
        </authorList>
    </citation>
    <scope>NUCLEOTIDE SEQUENCE</scope>
    <source>
        <strain evidence="11">C.B.Clarke</strain>
        <tissue evidence="11">Leaf</tissue>
    </source>
</reference>
<feature type="transmembrane region" description="Helical" evidence="9">
    <location>
        <begin position="276"/>
        <end position="293"/>
    </location>
</feature>
<dbReference type="Pfam" id="PF05653">
    <property type="entry name" value="Mg_trans_NIPA"/>
    <property type="match status" value="1"/>
</dbReference>
<comment type="caution">
    <text evidence="11">The sequence shown here is derived from an EMBL/GenBank/DDBJ whole genome shotgun (WGS) entry which is preliminary data.</text>
</comment>
<dbReference type="GO" id="GO:0005769">
    <property type="term" value="C:early endosome"/>
    <property type="evidence" value="ECO:0007669"/>
    <property type="project" value="UniProtKB-SubCell"/>
</dbReference>
<feature type="transmembrane region" description="Helical" evidence="9">
    <location>
        <begin position="108"/>
        <end position="127"/>
    </location>
</feature>
<feature type="compositionally biased region" description="Polar residues" evidence="10">
    <location>
        <begin position="307"/>
        <end position="323"/>
    </location>
</feature>
<evidence type="ECO:0000256" key="6">
    <source>
        <dbReference type="ARBA" id="ARBA00022989"/>
    </source>
</evidence>
<keyword evidence="4 9" id="KW-0812">Transmembrane</keyword>
<name>A0A833QWN9_9POAL</name>
<sequence length="323" mass="35332">MGMSKDNARGLALAVSSSFFIGTSFVIKKVGHRKAALSGMRAGSGGFSYLHEPLWWIGMITMIGGEIANFSAYAFAPAILVTPMGALSIIVSAVLAHCVLDEKLHKPGWIGCILCIVGSAIIALHAPKEREIESVKQIWHYATQPGFLVYCGIIIIVVLVLIFRVAPRYGQKQMLVYISVCSLMGSLTVMSAKAFGIALKLSVLSKKNQFIYFQTWLFIFVVIGFIVVQLIYLNKALDTFNTAIVSPVYFVLFTIFTILASMIMLKEWHVESGTQFSTEMLGFVVIIAGTFLLNSKESDKSPPAELTNLNGSETSDSPTQLPR</sequence>
<keyword evidence="12" id="KW-1185">Reference proteome</keyword>
<dbReference type="PANTHER" id="PTHR12570">
    <property type="match status" value="1"/>
</dbReference>
<dbReference type="AlphaFoldDB" id="A0A833QWN9"/>
<comment type="caution">
    <text evidence="9">Lacks conserved residue(s) required for the propagation of feature annotation.</text>
</comment>
<comment type="subunit">
    <text evidence="3 9">Homodimer.</text>
</comment>
<dbReference type="InterPro" id="IPR008521">
    <property type="entry name" value="Mg_trans_NIPA"/>
</dbReference>
<dbReference type="GO" id="GO:0005886">
    <property type="term" value="C:plasma membrane"/>
    <property type="evidence" value="ECO:0007669"/>
    <property type="project" value="UniProtKB-SubCell"/>
</dbReference>
<dbReference type="InterPro" id="IPR037185">
    <property type="entry name" value="EmrE-like"/>
</dbReference>
<evidence type="ECO:0000256" key="9">
    <source>
        <dbReference type="RuleBase" id="RU363078"/>
    </source>
</evidence>
<keyword evidence="7 9" id="KW-0472">Membrane</keyword>
<comment type="similarity">
    <text evidence="2 9">Belongs to the NIPA (TC 2.A.7) family.</text>
</comment>
<feature type="transmembrane region" description="Helical" evidence="9">
    <location>
        <begin position="175"/>
        <end position="199"/>
    </location>
</feature>
<proteinExistence type="inferred from homology"/>
<comment type="subcellular location">
    <subcellularLocation>
        <location evidence="9">Cell membrane</location>
        <topology evidence="9">Multi-pass membrane protein</topology>
    </subcellularLocation>
    <subcellularLocation>
        <location evidence="9">Early endosome</location>
    </subcellularLocation>
    <subcellularLocation>
        <location evidence="1">Membrane</location>
        <topology evidence="1">Multi-pass membrane protein</topology>
    </subcellularLocation>
</comment>
<feature type="transmembrane region" description="Helical" evidence="9">
    <location>
        <begin position="147"/>
        <end position="163"/>
    </location>
</feature>
<evidence type="ECO:0000256" key="10">
    <source>
        <dbReference type="SAM" id="MobiDB-lite"/>
    </source>
</evidence>
<feature type="transmembrane region" description="Helical" evidence="9">
    <location>
        <begin position="211"/>
        <end position="232"/>
    </location>
</feature>
<keyword evidence="9" id="KW-0813">Transport</keyword>
<keyword evidence="6 9" id="KW-1133">Transmembrane helix</keyword>
<evidence type="ECO:0000256" key="7">
    <source>
        <dbReference type="ARBA" id="ARBA00023136"/>
    </source>
</evidence>
<organism evidence="11 12">
    <name type="scientific">Carex littledalei</name>
    <dbReference type="NCBI Taxonomy" id="544730"/>
    <lineage>
        <taxon>Eukaryota</taxon>
        <taxon>Viridiplantae</taxon>
        <taxon>Streptophyta</taxon>
        <taxon>Embryophyta</taxon>
        <taxon>Tracheophyta</taxon>
        <taxon>Spermatophyta</taxon>
        <taxon>Magnoliopsida</taxon>
        <taxon>Liliopsida</taxon>
        <taxon>Poales</taxon>
        <taxon>Cyperaceae</taxon>
        <taxon>Cyperoideae</taxon>
        <taxon>Cariceae</taxon>
        <taxon>Carex</taxon>
        <taxon>Carex subgen. Euthyceras</taxon>
    </lineage>
</organism>
<evidence type="ECO:0000313" key="12">
    <source>
        <dbReference type="Proteomes" id="UP000623129"/>
    </source>
</evidence>
<feature type="region of interest" description="Disordered" evidence="10">
    <location>
        <begin position="298"/>
        <end position="323"/>
    </location>
</feature>
<keyword evidence="5 9" id="KW-0967">Endosome</keyword>
<evidence type="ECO:0000256" key="3">
    <source>
        <dbReference type="ARBA" id="ARBA00011738"/>
    </source>
</evidence>
<dbReference type="SUPFAM" id="SSF103481">
    <property type="entry name" value="Multidrug resistance efflux transporter EmrE"/>
    <property type="match status" value="1"/>
</dbReference>
<keyword evidence="9" id="KW-0406">Ion transport</keyword>
<keyword evidence="9" id="KW-1003">Cell membrane</keyword>
<feature type="transmembrane region" description="Helical" evidence="9">
    <location>
        <begin position="244"/>
        <end position="264"/>
    </location>
</feature>
<evidence type="ECO:0000256" key="1">
    <source>
        <dbReference type="ARBA" id="ARBA00004141"/>
    </source>
</evidence>
<evidence type="ECO:0000256" key="5">
    <source>
        <dbReference type="ARBA" id="ARBA00022753"/>
    </source>
</evidence>
<evidence type="ECO:0000256" key="4">
    <source>
        <dbReference type="ARBA" id="ARBA00022692"/>
    </source>
</evidence>
<evidence type="ECO:0000313" key="11">
    <source>
        <dbReference type="EMBL" id="KAF3334360.1"/>
    </source>
</evidence>
<evidence type="ECO:0000256" key="8">
    <source>
        <dbReference type="ARBA" id="ARBA00025284"/>
    </source>
</evidence>
<evidence type="ECO:0000256" key="2">
    <source>
        <dbReference type="ARBA" id="ARBA00007001"/>
    </source>
</evidence>
<accession>A0A833QWN9</accession>
<dbReference type="PANTHER" id="PTHR12570:SF20">
    <property type="entry name" value="MAGNESIUM TRANSPORTER NIPA1-RELATED"/>
    <property type="match status" value="1"/>
</dbReference>